<protein>
    <submittedName>
        <fullName evidence="1">Uncharacterized protein</fullName>
    </submittedName>
</protein>
<dbReference type="Proteomes" id="UP000245626">
    <property type="component" value="Unassembled WGS sequence"/>
</dbReference>
<organism evidence="1 2">
    <name type="scientific">Violaceomyces palustris</name>
    <dbReference type="NCBI Taxonomy" id="1673888"/>
    <lineage>
        <taxon>Eukaryota</taxon>
        <taxon>Fungi</taxon>
        <taxon>Dikarya</taxon>
        <taxon>Basidiomycota</taxon>
        <taxon>Ustilaginomycotina</taxon>
        <taxon>Ustilaginomycetes</taxon>
        <taxon>Violaceomycetales</taxon>
        <taxon>Violaceomycetaceae</taxon>
        <taxon>Violaceomyces</taxon>
    </lineage>
</organism>
<evidence type="ECO:0000313" key="1">
    <source>
        <dbReference type="EMBL" id="PWN52844.1"/>
    </source>
</evidence>
<gene>
    <name evidence="1" type="ORF">IE53DRAFT_246348</name>
</gene>
<proteinExistence type="predicted"/>
<accession>A0ACD0P452</accession>
<dbReference type="EMBL" id="KZ819755">
    <property type="protein sequence ID" value="PWN52844.1"/>
    <property type="molecule type" value="Genomic_DNA"/>
</dbReference>
<evidence type="ECO:0000313" key="2">
    <source>
        <dbReference type="Proteomes" id="UP000245626"/>
    </source>
</evidence>
<reference evidence="1 2" key="1">
    <citation type="journal article" date="2018" name="Mol. Biol. Evol.">
        <title>Broad Genomic Sampling Reveals a Smut Pathogenic Ancestry of the Fungal Clade Ustilaginomycotina.</title>
        <authorList>
            <person name="Kijpornyongpan T."/>
            <person name="Mondo S.J."/>
            <person name="Barry K."/>
            <person name="Sandor L."/>
            <person name="Lee J."/>
            <person name="Lipzen A."/>
            <person name="Pangilinan J."/>
            <person name="LaButti K."/>
            <person name="Hainaut M."/>
            <person name="Henrissat B."/>
            <person name="Grigoriev I.V."/>
            <person name="Spatafora J.W."/>
            <person name="Aime M.C."/>
        </authorList>
    </citation>
    <scope>NUCLEOTIDE SEQUENCE [LARGE SCALE GENOMIC DNA]</scope>
    <source>
        <strain evidence="1 2">SA 807</strain>
    </source>
</reference>
<sequence>MNASEFQGQTQLPYLNTQIATSKHYTIGAEKSSVTPLATSRPYDPEYVAIESSDTLIRTRESSGDGKRRRIWAACEPCRKRKSRCDGQSPCSGCVSTVRASSGSTGSPKSSLSSEDASMPSVPTTNEETIIFARAKELCVFDWNRKPRGPKGKKRMTGDGTTSNGTGSMAAGAPRSTESAGKAYVDAKQPRRSSADVRSNGDHDGKLRVRIGSGDESGAPDYWTSQERRSRIPTVMASTTPYHGARRISHQDGDAHHPLVKEQEQGSYGHFFDKPWTPGTAHGFDSDRRSDSSGYMTRASETRGRERSVSSIGLPAEHANSANGSIDSSWGGADSSSRWREAYRFGDYNGRRDHSLQSTNQVEQGLAQFDQVDLNESSSPFQHPLVSLSAVLGSDSPDSSDLRNGKHQQTPQPSQVQAPPGPYLDQLTLIRRLHPHYTMDDRPYVALAIAQFEALDSFTKNFPSRYLFGDRHGEGVPGPPNHLLIALLALLAHRALLLPGSQCVDDLDLEAGEVVIRCARNSGRLFGQDRTRMLEFARRSWNIAHELLFSLVSDGEIDPCLVQTGLLLDQGATEDGISTKTMAQMKMWLFKLVYSWRLHQFDAKDCKDPTADQEDWSEERVREELLTMMPRSEQGLSTYPEPRVGDARVMLHDPLETEAVRRAVQMILISAYWIQSAGMEMPKFEIYTMSVNPADADDRIHQGSNWTPRRRASNGYLLRTNHLGWRQYGRVTRMLHTPLLDLVCGRGPEPDLQAAISEMESTLDWIKGRVPHMTHDSPEMPLHAAAFLHSRICDLLQYRLFSAISSFYDLFPETSTSVPDPSIAAASTMAPHAQSQSGVLLESVGGTSDGLEGEAKLTSGFSPRPRFSRHPMMASLAPLWEVGAVVKRLLAKWHARGRTESSNEVKSGEVGTATGQVMDDLMRSYRWPRHLRIFAQHAYAMAAEVHVASEAWVRLDRERDPTWIIPPSFRSMPALDSPELEAGLWDIGDSITELLFAMSQTGSTHARDTAELVTKYKEGRRTWALQQGRGR</sequence>
<name>A0ACD0P452_9BASI</name>
<keyword evidence="2" id="KW-1185">Reference proteome</keyword>